<evidence type="ECO:0000313" key="19">
    <source>
        <dbReference type="Proteomes" id="UP001497382"/>
    </source>
</evidence>
<dbReference type="CDD" id="cd14519">
    <property type="entry name" value="DSP_DUSP22_15"/>
    <property type="match status" value="1"/>
</dbReference>
<reference evidence="18 19" key="1">
    <citation type="submission" date="2024-04" db="EMBL/GenBank/DDBJ databases">
        <authorList>
            <person name="Rising A."/>
            <person name="Reimegard J."/>
            <person name="Sonavane S."/>
            <person name="Akerstrom W."/>
            <person name="Nylinder S."/>
            <person name="Hedman E."/>
            <person name="Kallberg Y."/>
        </authorList>
    </citation>
    <scope>NUCLEOTIDE SEQUENCE [LARGE SCALE GENOMIC DNA]</scope>
</reference>
<comment type="catalytic activity">
    <reaction evidence="11">
        <text>O-phospho-L-seryl-[protein] + H2O = L-seryl-[protein] + phosphate</text>
        <dbReference type="Rhea" id="RHEA:20629"/>
        <dbReference type="Rhea" id="RHEA-COMP:9863"/>
        <dbReference type="Rhea" id="RHEA-COMP:11604"/>
        <dbReference type="ChEBI" id="CHEBI:15377"/>
        <dbReference type="ChEBI" id="CHEBI:29999"/>
        <dbReference type="ChEBI" id="CHEBI:43474"/>
        <dbReference type="ChEBI" id="CHEBI:83421"/>
        <dbReference type="EC" id="3.1.3.16"/>
    </reaction>
</comment>
<evidence type="ECO:0000256" key="12">
    <source>
        <dbReference type="ARBA" id="ARBA00048336"/>
    </source>
</evidence>
<evidence type="ECO:0000256" key="14">
    <source>
        <dbReference type="ARBA" id="ARBA00068799"/>
    </source>
</evidence>
<dbReference type="GO" id="GO:0007165">
    <property type="term" value="P:signal transduction"/>
    <property type="evidence" value="ECO:0007669"/>
    <property type="project" value="TreeGrafter"/>
</dbReference>
<evidence type="ECO:0000256" key="6">
    <source>
        <dbReference type="ARBA" id="ARBA00022707"/>
    </source>
</evidence>
<dbReference type="EC" id="3.1.3.16" evidence="4"/>
<dbReference type="EMBL" id="CAXIEN010000141">
    <property type="protein sequence ID" value="CAL1281233.1"/>
    <property type="molecule type" value="Genomic_DNA"/>
</dbReference>
<dbReference type="Gene3D" id="3.90.190.10">
    <property type="entry name" value="Protein tyrosine phosphatase superfamily"/>
    <property type="match status" value="1"/>
</dbReference>
<dbReference type="InterPro" id="IPR000340">
    <property type="entry name" value="Dual-sp_phosphatase_cat-dom"/>
</dbReference>
<feature type="domain" description="Tyrosine specific protein phosphatases" evidence="17">
    <location>
        <begin position="94"/>
        <end position="152"/>
    </location>
</feature>
<name>A0AAV2ABC3_9ARAC</name>
<comment type="catalytic activity">
    <reaction evidence="13">
        <text>O-phospho-L-tyrosyl-[protein] + H2O = L-tyrosyl-[protein] + phosphate</text>
        <dbReference type="Rhea" id="RHEA:10684"/>
        <dbReference type="Rhea" id="RHEA-COMP:10136"/>
        <dbReference type="Rhea" id="RHEA-COMP:20101"/>
        <dbReference type="ChEBI" id="CHEBI:15377"/>
        <dbReference type="ChEBI" id="CHEBI:43474"/>
        <dbReference type="ChEBI" id="CHEBI:46858"/>
        <dbReference type="ChEBI" id="CHEBI:61978"/>
        <dbReference type="EC" id="3.1.3.48"/>
    </reaction>
</comment>
<evidence type="ECO:0000256" key="13">
    <source>
        <dbReference type="ARBA" id="ARBA00051722"/>
    </source>
</evidence>
<evidence type="ECO:0000256" key="5">
    <source>
        <dbReference type="ARBA" id="ARBA00022475"/>
    </source>
</evidence>
<proteinExistence type="inferred from homology"/>
<evidence type="ECO:0000256" key="15">
    <source>
        <dbReference type="SAM" id="MobiDB-lite"/>
    </source>
</evidence>
<dbReference type="GO" id="GO:0004725">
    <property type="term" value="F:protein tyrosine phosphatase activity"/>
    <property type="evidence" value="ECO:0007669"/>
    <property type="project" value="UniProtKB-EC"/>
</dbReference>
<dbReference type="GO" id="GO:0005829">
    <property type="term" value="C:cytosol"/>
    <property type="evidence" value="ECO:0007669"/>
    <property type="project" value="TreeGrafter"/>
</dbReference>
<evidence type="ECO:0000256" key="1">
    <source>
        <dbReference type="ARBA" id="ARBA00004342"/>
    </source>
</evidence>
<comment type="catalytic activity">
    <reaction evidence="12">
        <text>O-phospho-L-threonyl-[protein] + H2O = L-threonyl-[protein] + phosphate</text>
        <dbReference type="Rhea" id="RHEA:47004"/>
        <dbReference type="Rhea" id="RHEA-COMP:11060"/>
        <dbReference type="Rhea" id="RHEA-COMP:11605"/>
        <dbReference type="ChEBI" id="CHEBI:15377"/>
        <dbReference type="ChEBI" id="CHEBI:30013"/>
        <dbReference type="ChEBI" id="CHEBI:43474"/>
        <dbReference type="ChEBI" id="CHEBI:61977"/>
        <dbReference type="EC" id="3.1.3.16"/>
    </reaction>
</comment>
<evidence type="ECO:0000256" key="9">
    <source>
        <dbReference type="ARBA" id="ARBA00023136"/>
    </source>
</evidence>
<feature type="domain" description="Tyrosine-protein phosphatase" evidence="16">
    <location>
        <begin position="34"/>
        <end position="174"/>
    </location>
</feature>
<dbReference type="GO" id="GO:0005886">
    <property type="term" value="C:plasma membrane"/>
    <property type="evidence" value="ECO:0007669"/>
    <property type="project" value="UniProtKB-SubCell"/>
</dbReference>
<comment type="subcellular location">
    <subcellularLocation>
        <location evidence="1">Cell membrane</location>
        <topology evidence="1">Lipid-anchor</topology>
        <orientation evidence="1">Cytoplasmic side</orientation>
    </subcellularLocation>
</comment>
<dbReference type="Proteomes" id="UP001497382">
    <property type="component" value="Unassembled WGS sequence"/>
</dbReference>
<evidence type="ECO:0000256" key="4">
    <source>
        <dbReference type="ARBA" id="ARBA00013081"/>
    </source>
</evidence>
<dbReference type="PANTHER" id="PTHR45948:SF2">
    <property type="entry name" value="DUAL SPECIFICITY PROTEIN PHOSPHATASE"/>
    <property type="match status" value="1"/>
</dbReference>
<dbReference type="PRINTS" id="PR01908">
    <property type="entry name" value="ADSPHPHTASE"/>
</dbReference>
<organism evidence="18 19">
    <name type="scientific">Larinioides sclopetarius</name>
    <dbReference type="NCBI Taxonomy" id="280406"/>
    <lineage>
        <taxon>Eukaryota</taxon>
        <taxon>Metazoa</taxon>
        <taxon>Ecdysozoa</taxon>
        <taxon>Arthropoda</taxon>
        <taxon>Chelicerata</taxon>
        <taxon>Arachnida</taxon>
        <taxon>Araneae</taxon>
        <taxon>Araneomorphae</taxon>
        <taxon>Entelegynae</taxon>
        <taxon>Araneoidea</taxon>
        <taxon>Araneidae</taxon>
        <taxon>Larinioides</taxon>
    </lineage>
</organism>
<dbReference type="FunFam" id="3.90.190.10:FF:000052">
    <property type="entry name" value="Dual specificity phosphatase 15"/>
    <property type="match status" value="1"/>
</dbReference>
<feature type="region of interest" description="Disordered" evidence="15">
    <location>
        <begin position="210"/>
        <end position="239"/>
    </location>
</feature>
<keyword evidence="5" id="KW-1003">Cell membrane</keyword>
<protein>
    <recommendedName>
        <fullName evidence="14">Dual specificity protein phosphatase 15</fullName>
        <ecNumber evidence="4">3.1.3.16</ecNumber>
        <ecNumber evidence="3">3.1.3.48</ecNumber>
    </recommendedName>
</protein>
<dbReference type="Pfam" id="PF00782">
    <property type="entry name" value="DSPc"/>
    <property type="match status" value="1"/>
</dbReference>
<dbReference type="PROSITE" id="PS50054">
    <property type="entry name" value="TYR_PHOSPHATASE_DUAL"/>
    <property type="match status" value="1"/>
</dbReference>
<keyword evidence="7" id="KW-0378">Hydrolase</keyword>
<evidence type="ECO:0000256" key="8">
    <source>
        <dbReference type="ARBA" id="ARBA00022912"/>
    </source>
</evidence>
<evidence type="ECO:0000256" key="7">
    <source>
        <dbReference type="ARBA" id="ARBA00022801"/>
    </source>
</evidence>
<dbReference type="AlphaFoldDB" id="A0AAV2ABC3"/>
<dbReference type="SUPFAM" id="SSF52799">
    <property type="entry name" value="(Phosphotyrosine protein) phosphatases II"/>
    <property type="match status" value="1"/>
</dbReference>
<dbReference type="InterPro" id="IPR029021">
    <property type="entry name" value="Prot-tyrosine_phosphatase-like"/>
</dbReference>
<keyword evidence="6" id="KW-0519">Myristate</keyword>
<evidence type="ECO:0000313" key="18">
    <source>
        <dbReference type="EMBL" id="CAL1281233.1"/>
    </source>
</evidence>
<evidence type="ECO:0000256" key="10">
    <source>
        <dbReference type="ARBA" id="ARBA00023288"/>
    </source>
</evidence>
<dbReference type="EC" id="3.1.3.48" evidence="3"/>
<dbReference type="PANTHER" id="PTHR45948">
    <property type="entry name" value="DUAL SPECIFICITY PROTEIN PHOSPHATASE DDB_G0269404-RELATED"/>
    <property type="match status" value="1"/>
</dbReference>
<keyword evidence="19" id="KW-1185">Reference proteome</keyword>
<evidence type="ECO:0000256" key="3">
    <source>
        <dbReference type="ARBA" id="ARBA00013064"/>
    </source>
</evidence>
<comment type="similarity">
    <text evidence="2">Belongs to the protein-tyrosine phosphatase family. Non-receptor class dual specificity subfamily.</text>
</comment>
<dbReference type="InterPro" id="IPR000387">
    <property type="entry name" value="Tyr_Pase_dom"/>
</dbReference>
<comment type="caution">
    <text evidence="18">The sequence shown here is derived from an EMBL/GenBank/DDBJ whole genome shotgun (WGS) entry which is preliminary data.</text>
</comment>
<dbReference type="PROSITE" id="PS50056">
    <property type="entry name" value="TYR_PHOSPHATASE_2"/>
    <property type="match status" value="1"/>
</dbReference>
<keyword evidence="10" id="KW-0449">Lipoprotein</keyword>
<evidence type="ECO:0000256" key="2">
    <source>
        <dbReference type="ARBA" id="ARBA00008601"/>
    </source>
</evidence>
<dbReference type="InterPro" id="IPR020422">
    <property type="entry name" value="TYR_PHOSPHATASE_DUAL_dom"/>
</dbReference>
<evidence type="ECO:0000259" key="17">
    <source>
        <dbReference type="PROSITE" id="PS50056"/>
    </source>
</evidence>
<keyword evidence="8" id="KW-0904">Protein phosphatase</keyword>
<keyword evidence="9" id="KW-0472">Membrane</keyword>
<gene>
    <name evidence="18" type="ORF">LARSCL_LOCUS11458</name>
</gene>
<dbReference type="SMART" id="SM00195">
    <property type="entry name" value="DSPc"/>
    <property type="match status" value="1"/>
</dbReference>
<evidence type="ECO:0000259" key="16">
    <source>
        <dbReference type="PROSITE" id="PS50054"/>
    </source>
</evidence>
<dbReference type="GO" id="GO:0004722">
    <property type="term" value="F:protein serine/threonine phosphatase activity"/>
    <property type="evidence" value="ECO:0007669"/>
    <property type="project" value="UniProtKB-EC"/>
</dbReference>
<evidence type="ECO:0000256" key="11">
    <source>
        <dbReference type="ARBA" id="ARBA00047761"/>
    </source>
</evidence>
<sequence>MCTPTSVVAAEDCEEIGATGVEAGSSKELGKNPEFSQVLPGLYVGNFRDAKDQEQLRANNITHIISIHDNAKKVHEDKEYLCIQAADTPGQNLSQFFSRCNDFIHKARASGGGVLIHCLAGVSRSVTIAAAYLMSVTSLSCKDSLKVLRGARSIANPNCGFQKQLHQFEFQRLTEERRRLRERYPKQSFQIDEKECRQLLVVYHATTKSKEPCGGICRRYGPPPSPKRRSPHRDNPRSS</sequence>
<accession>A0AAV2ABC3</accession>